<evidence type="ECO:0000313" key="1">
    <source>
        <dbReference type="EMBL" id="KIK98028.1"/>
    </source>
</evidence>
<dbReference type="InParanoid" id="A0A0D0DUK5"/>
<organism evidence="1 2">
    <name type="scientific">Paxillus rubicundulus Ve08.2h10</name>
    <dbReference type="NCBI Taxonomy" id="930991"/>
    <lineage>
        <taxon>Eukaryota</taxon>
        <taxon>Fungi</taxon>
        <taxon>Dikarya</taxon>
        <taxon>Basidiomycota</taxon>
        <taxon>Agaricomycotina</taxon>
        <taxon>Agaricomycetes</taxon>
        <taxon>Agaricomycetidae</taxon>
        <taxon>Boletales</taxon>
        <taxon>Paxilineae</taxon>
        <taxon>Paxillaceae</taxon>
        <taxon>Paxillus</taxon>
    </lineage>
</organism>
<dbReference type="AlphaFoldDB" id="A0A0D0DUK5"/>
<evidence type="ECO:0000313" key="2">
    <source>
        <dbReference type="Proteomes" id="UP000054538"/>
    </source>
</evidence>
<dbReference type="Proteomes" id="UP000054538">
    <property type="component" value="Unassembled WGS sequence"/>
</dbReference>
<dbReference type="EMBL" id="KN824910">
    <property type="protein sequence ID" value="KIK98028.1"/>
    <property type="molecule type" value="Genomic_DNA"/>
</dbReference>
<name>A0A0D0DUK5_9AGAM</name>
<dbReference type="HOGENOM" id="CLU_1482465_0_0_1"/>
<gene>
    <name evidence="1" type="ORF">PAXRUDRAFT_736059</name>
</gene>
<reference evidence="2" key="2">
    <citation type="submission" date="2015-01" db="EMBL/GenBank/DDBJ databases">
        <title>Evolutionary Origins and Diversification of the Mycorrhizal Mutualists.</title>
        <authorList>
            <consortium name="DOE Joint Genome Institute"/>
            <consortium name="Mycorrhizal Genomics Consortium"/>
            <person name="Kohler A."/>
            <person name="Kuo A."/>
            <person name="Nagy L.G."/>
            <person name="Floudas D."/>
            <person name="Copeland A."/>
            <person name="Barry K.W."/>
            <person name="Cichocki N."/>
            <person name="Veneault-Fourrey C."/>
            <person name="LaButti K."/>
            <person name="Lindquist E.A."/>
            <person name="Lipzen A."/>
            <person name="Lundell T."/>
            <person name="Morin E."/>
            <person name="Murat C."/>
            <person name="Riley R."/>
            <person name="Ohm R."/>
            <person name="Sun H."/>
            <person name="Tunlid A."/>
            <person name="Henrissat B."/>
            <person name="Grigoriev I.V."/>
            <person name="Hibbett D.S."/>
            <person name="Martin F."/>
        </authorList>
    </citation>
    <scope>NUCLEOTIDE SEQUENCE [LARGE SCALE GENOMIC DNA]</scope>
    <source>
        <strain evidence="2">Ve08.2h10</strain>
    </source>
</reference>
<protein>
    <submittedName>
        <fullName evidence="1">Uncharacterized protein</fullName>
    </submittedName>
</protein>
<keyword evidence="2" id="KW-1185">Reference proteome</keyword>
<proteinExistence type="predicted"/>
<sequence>MQGCYFCLRTEMNFRSVSSYIACDVMSWNCDNPACAINSSARYEHFSVAAGCIDNVACVPASRRKEESQANAKHKMIMKGGGICQCLGGDLISFDVTSTIPLVMAPSATLRRISSACCINHGCPSYFGTTGLIPSLRVSGASSCTTLFREAIAAQVQPRAVMLAELRFLLRLSAWSSTSHWR</sequence>
<accession>A0A0D0DUK5</accession>
<reference evidence="1 2" key="1">
    <citation type="submission" date="2014-04" db="EMBL/GenBank/DDBJ databases">
        <authorList>
            <consortium name="DOE Joint Genome Institute"/>
            <person name="Kuo A."/>
            <person name="Kohler A."/>
            <person name="Jargeat P."/>
            <person name="Nagy L.G."/>
            <person name="Floudas D."/>
            <person name="Copeland A."/>
            <person name="Barry K.W."/>
            <person name="Cichocki N."/>
            <person name="Veneault-Fourrey C."/>
            <person name="LaButti K."/>
            <person name="Lindquist E.A."/>
            <person name="Lipzen A."/>
            <person name="Lundell T."/>
            <person name="Morin E."/>
            <person name="Murat C."/>
            <person name="Sun H."/>
            <person name="Tunlid A."/>
            <person name="Henrissat B."/>
            <person name="Grigoriev I.V."/>
            <person name="Hibbett D.S."/>
            <person name="Martin F."/>
            <person name="Nordberg H.P."/>
            <person name="Cantor M.N."/>
            <person name="Hua S.X."/>
        </authorList>
    </citation>
    <scope>NUCLEOTIDE SEQUENCE [LARGE SCALE GENOMIC DNA]</scope>
    <source>
        <strain evidence="1 2">Ve08.2h10</strain>
    </source>
</reference>